<dbReference type="Proteomes" id="UP000799766">
    <property type="component" value="Unassembled WGS sequence"/>
</dbReference>
<comment type="catalytic activity">
    <reaction evidence="11">
        <text>a 4-hydroxy-3-(all-trans-polyprenyl)benzoate + 2 reduced [2Fe-2S]-[ferredoxin] + O2 + 2 H(+) = a 3,4-dihydroxy-5-(all-trans-polyprenyl)benzoate + 2 oxidized [2Fe-2S]-[ferredoxin] + H2O</text>
        <dbReference type="Rhea" id="RHEA:81195"/>
        <dbReference type="Rhea" id="RHEA-COMP:9514"/>
        <dbReference type="Rhea" id="RHEA-COMP:10000"/>
        <dbReference type="Rhea" id="RHEA-COMP:10001"/>
        <dbReference type="Rhea" id="RHEA-COMP:10930"/>
        <dbReference type="ChEBI" id="CHEBI:15377"/>
        <dbReference type="ChEBI" id="CHEBI:15378"/>
        <dbReference type="ChEBI" id="CHEBI:15379"/>
        <dbReference type="ChEBI" id="CHEBI:33737"/>
        <dbReference type="ChEBI" id="CHEBI:33738"/>
        <dbReference type="ChEBI" id="CHEBI:64694"/>
        <dbReference type="ChEBI" id="CHEBI:78396"/>
        <dbReference type="EC" id="1.14.15.45"/>
    </reaction>
</comment>
<dbReference type="GO" id="GO:0016712">
    <property type="term" value="F:oxidoreductase activity, acting on paired donors, with incorporation or reduction of molecular oxygen, reduced flavin or flavoprotein as one donor, and incorporation of one atom of oxygen"/>
    <property type="evidence" value="ECO:0007669"/>
    <property type="project" value="UniProtKB-UniRule"/>
</dbReference>
<dbReference type="PANTHER" id="PTHR43876:SF7">
    <property type="entry name" value="UBIQUINONE BIOSYNTHESIS MONOOXYGENASE COQ6, MITOCHONDRIAL"/>
    <property type="match status" value="1"/>
</dbReference>
<comment type="function">
    <text evidence="11">FAD-dependent monooxygenase required for two non-consecutive steps during ubiquinone biosynthesis. Required for the C5-ring hydroxylation during ubiquinone biosynthesis by catalyzing the hydroxylation of 4-hydroxy-3-(all-trans-polyprenyl)benzoic acid to 3,4-dihydroxy-5-(all-trans-polyprenyl)benzoic acid. Also acts downstream of coq4, for the C1-hydroxylation during ubiquinone biosynthesis by catalyzing the hydroxylation of 2-methoxy-6-(all-trans-polyprenyl)phenol to 2-methoxy-6-(all-trans-polyprenyl)benzene-1,4-diol. The electrons required for the hydroxylation reaction are funneled indirectly to coq6 from NADPH via a ferredoxin/ferredoxin reductase system.</text>
</comment>
<sequence>MQRRVPARLSCSFHRTPRHGASRRGFASEATSASTPGPEPELYDVVCVGGGPAGLSLLTGLRSSPATSHLKMALIDGLDLDKGKMRNPSPESYSNRCSSLTPASVSYLKEIGAWRHIHTERVQPYQEMQVWDGVTASRISFDSNPSHMSTIATMVENPNITTALLTRLTSLSPSTAIFSPSRVASIALGASTPKLDLSSWPVVTLADGRRLAARLLVGADGANSPVRTFAGIESRGWDYDAVGVVATLKLEGLGRGGGGHKVAYQRFLPSGPIAMLPLPGDMATLVWSTTRKRSTILKGLGTGSGFAHMVNAGFRLEAVDIEYLHQVAGEKGVAAEAEIADEVAWRETHTRWDESKVPMRVVGVQNSSIASFPLRMRHADTYTGERVALVGDAAHTIHPLAGQGLNQGQGDAAALAHTIARAVEQGQDIGSLLALEPYTSERYLANNAMLGVVDKLHKLYRVQSGPLVPLRSWGLSAVDSFGWVKGWLIGRAAGI</sequence>
<dbReference type="PANTHER" id="PTHR43876">
    <property type="entry name" value="UBIQUINONE BIOSYNTHESIS MONOOXYGENASE COQ6, MITOCHONDRIAL"/>
    <property type="match status" value="1"/>
</dbReference>
<accession>A0A6A6NLV0</accession>
<dbReference type="HAMAP" id="MF_03193">
    <property type="entry name" value="COQ6_monooxygenase"/>
    <property type="match status" value="1"/>
</dbReference>
<comment type="similarity">
    <text evidence="2 11">Belongs to the UbiH/COQ6 family.</text>
</comment>
<keyword evidence="5 11" id="KW-0999">Mitochondrion inner membrane</keyword>
<dbReference type="Pfam" id="PF01494">
    <property type="entry name" value="FAD_binding_3"/>
    <property type="match status" value="2"/>
</dbReference>
<dbReference type="InterPro" id="IPR051205">
    <property type="entry name" value="UbiH/COQ6_monooxygenase"/>
</dbReference>
<evidence type="ECO:0000256" key="10">
    <source>
        <dbReference type="ARBA" id="ARBA00023136"/>
    </source>
</evidence>
<proteinExistence type="inferred from homology"/>
<feature type="region of interest" description="Disordered" evidence="12">
    <location>
        <begin position="1"/>
        <end position="40"/>
    </location>
</feature>
<dbReference type="FunFam" id="3.50.50.60:FF:000245">
    <property type="entry name" value="Ubiquinone biosynthesis monooxygenase COQ6, mitochondrial"/>
    <property type="match status" value="1"/>
</dbReference>
<dbReference type="GO" id="GO:0071949">
    <property type="term" value="F:FAD binding"/>
    <property type="evidence" value="ECO:0007669"/>
    <property type="project" value="InterPro"/>
</dbReference>
<dbReference type="UniPathway" id="UPA00232"/>
<dbReference type="PROSITE" id="PS01304">
    <property type="entry name" value="UBIH"/>
    <property type="match status" value="1"/>
</dbReference>
<keyword evidence="3 11" id="KW-0285">Flavoprotein</keyword>
<feature type="domain" description="FAD-binding" evidence="13">
    <location>
        <begin position="43"/>
        <end position="245"/>
    </location>
</feature>
<dbReference type="EC" id="1.14.15.46" evidence="11"/>
<dbReference type="InterPro" id="IPR010971">
    <property type="entry name" value="UbiH/COQ6"/>
</dbReference>
<keyword evidence="6 11" id="KW-0274">FAD</keyword>
<evidence type="ECO:0000256" key="9">
    <source>
        <dbReference type="ARBA" id="ARBA00023128"/>
    </source>
</evidence>
<name>A0A6A6NLV0_9PEZI</name>
<dbReference type="InterPro" id="IPR036188">
    <property type="entry name" value="FAD/NAD-bd_sf"/>
</dbReference>
<dbReference type="GO" id="GO:0031314">
    <property type="term" value="C:extrinsic component of mitochondrial inner membrane"/>
    <property type="evidence" value="ECO:0007669"/>
    <property type="project" value="UniProtKB-UniRule"/>
</dbReference>
<dbReference type="FunFam" id="3.50.50.60:FF:000021">
    <property type="entry name" value="Ubiquinone biosynthesis monooxygenase COQ6"/>
    <property type="match status" value="1"/>
</dbReference>
<dbReference type="EMBL" id="MU001705">
    <property type="protein sequence ID" value="KAF2452648.1"/>
    <property type="molecule type" value="Genomic_DNA"/>
</dbReference>
<gene>
    <name evidence="11" type="primary">COQ6</name>
    <name evidence="14" type="ORF">BDY21DRAFT_358333</name>
</gene>
<keyword evidence="10 11" id="KW-0472">Membrane</keyword>
<organism evidence="14 15">
    <name type="scientific">Lineolata rhizophorae</name>
    <dbReference type="NCBI Taxonomy" id="578093"/>
    <lineage>
        <taxon>Eukaryota</taxon>
        <taxon>Fungi</taxon>
        <taxon>Dikarya</taxon>
        <taxon>Ascomycota</taxon>
        <taxon>Pezizomycotina</taxon>
        <taxon>Dothideomycetes</taxon>
        <taxon>Dothideomycetes incertae sedis</taxon>
        <taxon>Lineolatales</taxon>
        <taxon>Lineolataceae</taxon>
        <taxon>Lineolata</taxon>
    </lineage>
</organism>
<protein>
    <recommendedName>
        <fullName evidence="11">Ubiquinone biosynthesis monooxygenase COQ6, mitochondrial</fullName>
        <ecNumber evidence="11">1.14.15.45</ecNumber>
    </recommendedName>
    <alternativeName>
        <fullName evidence="11">2-methoxy-6-polyprenolphenol 4-hydroxylase</fullName>
        <ecNumber evidence="11">1.14.15.46</ecNumber>
    </alternativeName>
</protein>
<evidence type="ECO:0000256" key="4">
    <source>
        <dbReference type="ARBA" id="ARBA00022688"/>
    </source>
</evidence>
<evidence type="ECO:0000256" key="1">
    <source>
        <dbReference type="ARBA" id="ARBA00001974"/>
    </source>
</evidence>
<dbReference type="Gene3D" id="3.50.50.60">
    <property type="entry name" value="FAD/NAD(P)-binding domain"/>
    <property type="match status" value="2"/>
</dbReference>
<dbReference type="GO" id="GO:0120538">
    <property type="term" value="F:2-methoxy-6-polyprenolphenol 4-hydroxylase activity"/>
    <property type="evidence" value="ECO:0007669"/>
    <property type="project" value="UniProtKB-EC"/>
</dbReference>
<dbReference type="InterPro" id="IPR018168">
    <property type="entry name" value="Ubi_Hdrlase_CS"/>
</dbReference>
<dbReference type="SUPFAM" id="SSF51905">
    <property type="entry name" value="FAD/NAD(P)-binding domain"/>
    <property type="match status" value="1"/>
</dbReference>
<comment type="catalytic activity">
    <reaction evidence="11">
        <text>a 2-methoxy-6-(all-trans-polyprenyl)phenol + 2 reduced [2Fe-2S]-[ferredoxin] + O2 + 2 H(+) = a 2-methoxy-6-(all-trans-polyprenyl)benzene-1,4-diol + 2 oxidized [2Fe-2S]-[ferredoxin] + H2O</text>
        <dbReference type="Rhea" id="RHEA:81183"/>
        <dbReference type="Rhea" id="RHEA-COMP:9551"/>
        <dbReference type="Rhea" id="RHEA-COMP:10000"/>
        <dbReference type="Rhea" id="RHEA-COMP:10001"/>
        <dbReference type="Rhea" id="RHEA-COMP:10858"/>
        <dbReference type="ChEBI" id="CHEBI:15377"/>
        <dbReference type="ChEBI" id="CHEBI:15378"/>
        <dbReference type="ChEBI" id="CHEBI:15379"/>
        <dbReference type="ChEBI" id="CHEBI:33737"/>
        <dbReference type="ChEBI" id="CHEBI:33738"/>
        <dbReference type="ChEBI" id="CHEBI:62731"/>
        <dbReference type="ChEBI" id="CHEBI:84166"/>
        <dbReference type="EC" id="1.14.15.46"/>
    </reaction>
</comment>
<keyword evidence="4 11" id="KW-0831">Ubiquinone biosynthesis</keyword>
<dbReference type="AlphaFoldDB" id="A0A6A6NLV0"/>
<evidence type="ECO:0000256" key="2">
    <source>
        <dbReference type="ARBA" id="ARBA00005349"/>
    </source>
</evidence>
<evidence type="ECO:0000259" key="13">
    <source>
        <dbReference type="Pfam" id="PF01494"/>
    </source>
</evidence>
<comment type="cofactor">
    <cofactor evidence="1 11">
        <name>FAD</name>
        <dbReference type="ChEBI" id="CHEBI:57692"/>
    </cofactor>
</comment>
<dbReference type="GO" id="GO:0106364">
    <property type="term" value="F:4-hydroxy-3-all-trans-polyprenylbenzoate oxygenase activity"/>
    <property type="evidence" value="ECO:0007669"/>
    <property type="project" value="UniProtKB-EC"/>
</dbReference>
<evidence type="ECO:0000256" key="7">
    <source>
        <dbReference type="ARBA" id="ARBA00023002"/>
    </source>
</evidence>
<dbReference type="NCBIfam" id="TIGR01988">
    <property type="entry name" value="Ubi-OHases"/>
    <property type="match status" value="1"/>
</dbReference>
<keyword evidence="7 11" id="KW-0560">Oxidoreductase</keyword>
<keyword evidence="9 11" id="KW-0496">Mitochondrion</keyword>
<evidence type="ECO:0000256" key="5">
    <source>
        <dbReference type="ARBA" id="ARBA00022792"/>
    </source>
</evidence>
<evidence type="ECO:0000313" key="14">
    <source>
        <dbReference type="EMBL" id="KAF2452648.1"/>
    </source>
</evidence>
<evidence type="ECO:0000313" key="15">
    <source>
        <dbReference type="Proteomes" id="UP000799766"/>
    </source>
</evidence>
<keyword evidence="8 11" id="KW-0503">Monooxygenase</keyword>
<dbReference type="PRINTS" id="PR00420">
    <property type="entry name" value="RNGMNOXGNASE"/>
</dbReference>
<dbReference type="EC" id="1.14.15.45" evidence="11"/>
<dbReference type="OrthoDB" id="683240at2759"/>
<comment type="pathway">
    <text evidence="11">Cofactor biosynthesis; ubiquinone biosynthesis.</text>
</comment>
<dbReference type="InterPro" id="IPR000689">
    <property type="entry name" value="UbQ_mOase_COQ6"/>
</dbReference>
<reference evidence="14" key="1">
    <citation type="journal article" date="2020" name="Stud. Mycol.">
        <title>101 Dothideomycetes genomes: a test case for predicting lifestyles and emergence of pathogens.</title>
        <authorList>
            <person name="Haridas S."/>
            <person name="Albert R."/>
            <person name="Binder M."/>
            <person name="Bloem J."/>
            <person name="Labutti K."/>
            <person name="Salamov A."/>
            <person name="Andreopoulos B."/>
            <person name="Baker S."/>
            <person name="Barry K."/>
            <person name="Bills G."/>
            <person name="Bluhm B."/>
            <person name="Cannon C."/>
            <person name="Castanera R."/>
            <person name="Culley D."/>
            <person name="Daum C."/>
            <person name="Ezra D."/>
            <person name="Gonzalez J."/>
            <person name="Henrissat B."/>
            <person name="Kuo A."/>
            <person name="Liang C."/>
            <person name="Lipzen A."/>
            <person name="Lutzoni F."/>
            <person name="Magnuson J."/>
            <person name="Mondo S."/>
            <person name="Nolan M."/>
            <person name="Ohm R."/>
            <person name="Pangilinan J."/>
            <person name="Park H.-J."/>
            <person name="Ramirez L."/>
            <person name="Alfaro M."/>
            <person name="Sun H."/>
            <person name="Tritt A."/>
            <person name="Yoshinaga Y."/>
            <person name="Zwiers L.-H."/>
            <person name="Turgeon B."/>
            <person name="Goodwin S."/>
            <person name="Spatafora J."/>
            <person name="Crous P."/>
            <person name="Grigoriev I."/>
        </authorList>
    </citation>
    <scope>NUCLEOTIDE SEQUENCE</scope>
    <source>
        <strain evidence="14">ATCC 16933</strain>
    </source>
</reference>
<comment type="subcellular location">
    <subcellularLocation>
        <location evidence="11">Mitochondrion inner membrane</location>
        <topology evidence="11">Peripheral membrane protein</topology>
        <orientation evidence="11">Matrix side</orientation>
    </subcellularLocation>
</comment>
<evidence type="ECO:0000256" key="3">
    <source>
        <dbReference type="ARBA" id="ARBA00022630"/>
    </source>
</evidence>
<feature type="domain" description="FAD-binding" evidence="13">
    <location>
        <begin position="338"/>
        <end position="447"/>
    </location>
</feature>
<dbReference type="InterPro" id="IPR002938">
    <property type="entry name" value="FAD-bd"/>
</dbReference>
<evidence type="ECO:0000256" key="12">
    <source>
        <dbReference type="SAM" id="MobiDB-lite"/>
    </source>
</evidence>
<evidence type="ECO:0000256" key="6">
    <source>
        <dbReference type="ARBA" id="ARBA00022827"/>
    </source>
</evidence>
<keyword evidence="14" id="KW-0830">Ubiquinone</keyword>
<evidence type="ECO:0000256" key="8">
    <source>
        <dbReference type="ARBA" id="ARBA00023033"/>
    </source>
</evidence>
<comment type="subunit">
    <text evidence="11">Component of a multi-subunit COQ enzyme complex, composed of at least COQ3, COQ4, COQ5, COQ6, COQ7 and COQ9.</text>
</comment>
<evidence type="ECO:0000256" key="11">
    <source>
        <dbReference type="HAMAP-Rule" id="MF_03193"/>
    </source>
</evidence>
<keyword evidence="15" id="KW-1185">Reference proteome</keyword>